<evidence type="ECO:0000313" key="1">
    <source>
        <dbReference type="EMBL" id="MBP2352132.1"/>
    </source>
</evidence>
<protein>
    <recommendedName>
        <fullName evidence="3">Alpha-xylosidase</fullName>
    </recommendedName>
</protein>
<proteinExistence type="predicted"/>
<accession>A0ABS4UKF4</accession>
<evidence type="ECO:0000313" key="2">
    <source>
        <dbReference type="Proteomes" id="UP000755585"/>
    </source>
</evidence>
<dbReference type="EMBL" id="JAGINT010000001">
    <property type="protein sequence ID" value="MBP2352132.1"/>
    <property type="molecule type" value="Genomic_DNA"/>
</dbReference>
<comment type="caution">
    <text evidence="1">The sequence shown here is derived from an EMBL/GenBank/DDBJ whole genome shotgun (WGS) entry which is preliminary data.</text>
</comment>
<evidence type="ECO:0008006" key="3">
    <source>
        <dbReference type="Google" id="ProtNLM"/>
    </source>
</evidence>
<reference evidence="1 2" key="1">
    <citation type="submission" date="2021-03" db="EMBL/GenBank/DDBJ databases">
        <title>Sequencing the genomes of 1000 actinobacteria strains.</title>
        <authorList>
            <person name="Klenk H.-P."/>
        </authorList>
    </citation>
    <scope>NUCLEOTIDE SEQUENCE [LARGE SCALE GENOMIC DNA]</scope>
    <source>
        <strain evidence="1 2">DSM 18824</strain>
    </source>
</reference>
<sequence>MKFTDGYWQLRPGFARLRPAAVESVEAGTAS</sequence>
<gene>
    <name evidence="1" type="ORF">JOF29_003215</name>
</gene>
<dbReference type="Proteomes" id="UP000755585">
    <property type="component" value="Unassembled WGS sequence"/>
</dbReference>
<keyword evidence="2" id="KW-1185">Reference proteome</keyword>
<organism evidence="1 2">
    <name type="scientific">Kribbella aluminosa</name>
    <dbReference type="NCBI Taxonomy" id="416017"/>
    <lineage>
        <taxon>Bacteria</taxon>
        <taxon>Bacillati</taxon>
        <taxon>Actinomycetota</taxon>
        <taxon>Actinomycetes</taxon>
        <taxon>Propionibacteriales</taxon>
        <taxon>Kribbellaceae</taxon>
        <taxon>Kribbella</taxon>
    </lineage>
</organism>
<name>A0ABS4UKF4_9ACTN</name>